<feature type="compositionally biased region" description="Low complexity" evidence="1">
    <location>
        <begin position="783"/>
        <end position="799"/>
    </location>
</feature>
<dbReference type="InterPro" id="IPR012885">
    <property type="entry name" value="F-box_Sdz-33"/>
</dbReference>
<feature type="region of interest" description="Disordered" evidence="1">
    <location>
        <begin position="508"/>
        <end position="940"/>
    </location>
</feature>
<feature type="compositionally biased region" description="Low complexity" evidence="1">
    <location>
        <begin position="679"/>
        <end position="695"/>
    </location>
</feature>
<proteinExistence type="predicted"/>
<sequence length="1028" mass="115764">MPFPILRTPFVVLTEIISLLEPEEIVTASFCSKNVHRLLKGHYQQRELLGWRIYLNDCDSCGQVTIGLEGEINWKAVLSVLQISELDESKAKPIETNEYKRGFSLGSLDLYFEDRVMGTKWIVDYVTDLFNLNVYGLIIDTNGIWAIDWINNRQENMLECFKFDKNPKYYPNAEKDLDYVLRNARASDFIVIEDIFPVNYRFSGILGPVNHLLISPNGHWVTLDNLMNFDCIKIVINGSRISVTDVDSFLRHWRAGGSHRMTYLKVNFETHRNFENLEEQWEMIEADDLRVTTSFCSEKAKRLLKGHYQQRKPLEWNIYLKDCDSRGRVCIGKKDGRTRSPVLSAIHISELDESSEPEPIETNEYKRGFSSGLIDLYFEDRVMGTQWIVNYVTDLFSLNVYGLAIDRNSTWAIGWLNDRQEKMLESFELLKNPKCNSNSDEALNYVLRNARASDYIVLEDMVPVHFQFDGILGPVNHLLIKPNGHWLTLDNLMNFDFVKIKTSSIRTPTPSRQALSQPGHQASSQHLQQSGEQSESQSSRYAPYQASRLGLTGTSSIRTPTPSRQALSQPGHQASSQHLQQSGEQSESQSSRYAPYQASRLGLTGTSSIRTPTPSRQALSQPGHQASSQHLQQSGEQSESQSSRYAPYQASRLGLTGTSSIRTPTPSRQALSQPGHQASSQHLQQSGEQSESQSSRYAPYQASRLGLTGTSSIRTPTPSRQALSQPGHQASSQHLQQSGEQSESQSSRYAPYQASRLGLTGTSSIRTPTPSRQALSQPGHQASSQHLQQSGEQSESQSSRYAPYQASRLGLTGSAGGSRGGQPYPQQQTQPSQKQQKFLNWPYPNLHQSNQLSSSSSDNNAPSSSAFWPPQQHSANLSPTQIPAIQAANVKKDARRSRVGLPFNPLTQTDREFYKQAHPPPRPEQKKATPRKKGEHPCNECSYVAPSLKELERHKQRKGHAAAVAKYQRQEEARKNAEELRKLVEEYDHHVHQQNQSVNPHPEAWDMAPSTGADGEEFDDEDDYGTNE</sequence>
<feature type="compositionally biased region" description="Basic and acidic residues" evidence="1">
    <location>
        <begin position="968"/>
        <end position="991"/>
    </location>
</feature>
<feature type="compositionally biased region" description="Polar residues" evidence="1">
    <location>
        <begin position="871"/>
        <end position="883"/>
    </location>
</feature>
<comment type="caution">
    <text evidence="3">The sequence shown here is derived from an EMBL/GenBank/DDBJ whole genome shotgun (WGS) entry which is preliminary data.</text>
</comment>
<dbReference type="Pfam" id="PF07735">
    <property type="entry name" value="FBA_2"/>
    <property type="match status" value="1"/>
</dbReference>
<evidence type="ECO:0000313" key="3">
    <source>
        <dbReference type="EMBL" id="PIC36987.1"/>
    </source>
</evidence>
<feature type="compositionally biased region" description="Low complexity" evidence="1">
    <location>
        <begin position="844"/>
        <end position="866"/>
    </location>
</feature>
<evidence type="ECO:0000259" key="2">
    <source>
        <dbReference type="PROSITE" id="PS50181"/>
    </source>
</evidence>
<accession>A0A2G5UBU8</accession>
<evidence type="ECO:0000313" key="4">
    <source>
        <dbReference type="Proteomes" id="UP000230233"/>
    </source>
</evidence>
<feature type="compositionally biased region" description="Low complexity" evidence="1">
    <location>
        <begin position="523"/>
        <end position="539"/>
    </location>
</feature>
<reference evidence="4" key="1">
    <citation type="submission" date="2017-10" db="EMBL/GenBank/DDBJ databases">
        <title>Rapid genome shrinkage in a self-fertile nematode reveals novel sperm competition proteins.</title>
        <authorList>
            <person name="Yin D."/>
            <person name="Schwarz E.M."/>
            <person name="Thomas C.G."/>
            <person name="Felde R.L."/>
            <person name="Korf I.F."/>
            <person name="Cutter A.D."/>
            <person name="Schartner C.M."/>
            <person name="Ralston E.J."/>
            <person name="Meyer B.J."/>
            <person name="Haag E.S."/>
        </authorList>
    </citation>
    <scope>NUCLEOTIDE SEQUENCE [LARGE SCALE GENOMIC DNA]</scope>
    <source>
        <strain evidence="4">JU1422</strain>
    </source>
</reference>
<dbReference type="EMBL" id="PDUG01000004">
    <property type="protein sequence ID" value="PIC36987.1"/>
    <property type="molecule type" value="Genomic_DNA"/>
</dbReference>
<dbReference type="Proteomes" id="UP000230233">
    <property type="component" value="Chromosome IV"/>
</dbReference>
<evidence type="ECO:0000256" key="1">
    <source>
        <dbReference type="SAM" id="MobiDB-lite"/>
    </source>
</evidence>
<feature type="compositionally biased region" description="Polar residues" evidence="1">
    <location>
        <begin position="552"/>
        <end position="574"/>
    </location>
</feature>
<feature type="domain" description="F-box" evidence="2">
    <location>
        <begin position="2"/>
        <end position="48"/>
    </location>
</feature>
<dbReference type="AlphaFoldDB" id="A0A2G5UBU8"/>
<feature type="compositionally biased region" description="Polar residues" evidence="1">
    <location>
        <begin position="656"/>
        <end position="678"/>
    </location>
</feature>
<feature type="compositionally biased region" description="Polar residues" evidence="1">
    <location>
        <begin position="508"/>
        <end position="522"/>
    </location>
</feature>
<dbReference type="PROSITE" id="PS50181">
    <property type="entry name" value="FBOX"/>
    <property type="match status" value="1"/>
</dbReference>
<feature type="compositionally biased region" description="Polar residues" evidence="1">
    <location>
        <begin position="604"/>
        <end position="626"/>
    </location>
</feature>
<feature type="compositionally biased region" description="Polar residues" evidence="1">
    <location>
        <begin position="708"/>
        <end position="730"/>
    </location>
</feature>
<gene>
    <name evidence="3" type="primary">Cnig_chr_IV.g15784</name>
    <name evidence="3" type="ORF">B9Z55_015784</name>
</gene>
<dbReference type="InterPro" id="IPR001810">
    <property type="entry name" value="F-box_dom"/>
</dbReference>
<feature type="compositionally biased region" description="Basic and acidic residues" evidence="1">
    <location>
        <begin position="909"/>
        <end position="927"/>
    </location>
</feature>
<feature type="compositionally biased region" description="Low complexity" evidence="1">
    <location>
        <begin position="575"/>
        <end position="591"/>
    </location>
</feature>
<feature type="compositionally biased region" description="Low complexity" evidence="1">
    <location>
        <begin position="821"/>
        <end position="836"/>
    </location>
</feature>
<feature type="region of interest" description="Disordered" evidence="1">
    <location>
        <begin position="952"/>
        <end position="1028"/>
    </location>
</feature>
<organism evidence="3 4">
    <name type="scientific">Caenorhabditis nigoni</name>
    <dbReference type="NCBI Taxonomy" id="1611254"/>
    <lineage>
        <taxon>Eukaryota</taxon>
        <taxon>Metazoa</taxon>
        <taxon>Ecdysozoa</taxon>
        <taxon>Nematoda</taxon>
        <taxon>Chromadorea</taxon>
        <taxon>Rhabditida</taxon>
        <taxon>Rhabditina</taxon>
        <taxon>Rhabditomorpha</taxon>
        <taxon>Rhabditoidea</taxon>
        <taxon>Rhabditidae</taxon>
        <taxon>Peloderinae</taxon>
        <taxon>Caenorhabditis</taxon>
    </lineage>
</organism>
<dbReference type="Pfam" id="PF00646">
    <property type="entry name" value="F-box"/>
    <property type="match status" value="1"/>
</dbReference>
<feature type="compositionally biased region" description="Low complexity" evidence="1">
    <location>
        <begin position="731"/>
        <end position="747"/>
    </location>
</feature>
<name>A0A2G5UBU8_9PELO</name>
<feature type="compositionally biased region" description="Acidic residues" evidence="1">
    <location>
        <begin position="1014"/>
        <end position="1028"/>
    </location>
</feature>
<feature type="compositionally biased region" description="Polar residues" evidence="1">
    <location>
        <begin position="760"/>
        <end position="782"/>
    </location>
</feature>
<keyword evidence="4" id="KW-1185">Reference proteome</keyword>
<protein>
    <recommendedName>
        <fullName evidence="2">F-box domain-containing protein</fullName>
    </recommendedName>
</protein>
<feature type="compositionally biased region" description="Low complexity" evidence="1">
    <location>
        <begin position="627"/>
        <end position="643"/>
    </location>
</feature>
<dbReference type="PANTHER" id="PTHR21503">
    <property type="entry name" value="F-BOX-CONTAINING HYPOTHETICAL PROTEIN C.ELEGANS"/>
    <property type="match status" value="1"/>
</dbReference>
<dbReference type="PANTHER" id="PTHR21503:SF8">
    <property type="entry name" value="F-BOX ASSOCIATED DOMAIN-CONTAINING PROTEIN-RELATED"/>
    <property type="match status" value="1"/>
</dbReference>